<dbReference type="KEGG" id="cyz:C3B44_07170"/>
<dbReference type="PANTHER" id="PTHR43495:SF5">
    <property type="entry name" value="GAMMA-AMINOBUTYRIC ACID PERMEASE"/>
    <property type="match status" value="1"/>
</dbReference>
<dbReference type="PROSITE" id="PS00218">
    <property type="entry name" value="AMINO_ACID_PERMEASE_1"/>
    <property type="match status" value="1"/>
</dbReference>
<evidence type="ECO:0000313" key="11">
    <source>
        <dbReference type="Proteomes" id="UP000244989"/>
    </source>
</evidence>
<feature type="transmembrane region" description="Helical" evidence="8">
    <location>
        <begin position="164"/>
        <end position="185"/>
    </location>
</feature>
<dbReference type="GO" id="GO:0006865">
    <property type="term" value="P:amino acid transport"/>
    <property type="evidence" value="ECO:0007669"/>
    <property type="project" value="UniProtKB-KW"/>
</dbReference>
<gene>
    <name evidence="10" type="ORF">DF222_01640</name>
</gene>
<sequence length="475" mass="50368">MSTATSTSAADGNQNTSLGRGLKTRHLTMMGLGSAIGAGLFLGTGVGIQAAGPAVLIAYLVASILVVSVMSMLGEMGAARPSSGSFSTYARQAFGHWGGFLLGWLYWFMLVMVMGAEITGASAIMATWFSVEPWIPALVVVIAFTIINFAAVKGFGEFEFWFSFIKVAVIIGFLLIGLALWFGLLPGHDFVGLSNVAESGFAPNGLPGIAAGLLAVAFAFGGIELVTIAAAESENPAKNITTAVRSVVVRIMIFYLGSVAIIIALLPPERITDAETAAESPFTRVLELANIPGVVGFMEAIIVLSLLSAFNAQIYATSRLVHNLAEERDAPALFRKTSEYKVPINAVILSIIFAFASVGLQWWNPPGLLTFLLNAVGGCLLVIWIMITLSYLRLHPQMRLNGELTVMRVPGYPWVPWATLVGLGGLIVLMLFDAGARGQVVSVAIMVAVIVALSLLSRKKSIAHARETEAFATKA</sequence>
<evidence type="ECO:0000256" key="7">
    <source>
        <dbReference type="ARBA" id="ARBA00023136"/>
    </source>
</evidence>
<keyword evidence="7 8" id="KW-0472">Membrane</keyword>
<feature type="transmembrane region" description="Helical" evidence="8">
    <location>
        <begin position="412"/>
        <end position="432"/>
    </location>
</feature>
<feature type="transmembrane region" description="Helical" evidence="8">
    <location>
        <begin position="438"/>
        <end position="456"/>
    </location>
</feature>
<dbReference type="PIRSF" id="PIRSF006060">
    <property type="entry name" value="AA_transporter"/>
    <property type="match status" value="1"/>
</dbReference>
<keyword evidence="5" id="KW-0029">Amino-acid transport</keyword>
<feature type="transmembrane region" description="Helical" evidence="8">
    <location>
        <begin position="27"/>
        <end position="48"/>
    </location>
</feature>
<feature type="transmembrane region" description="Helical" evidence="8">
    <location>
        <begin position="54"/>
        <end position="73"/>
    </location>
</feature>
<protein>
    <submittedName>
        <fullName evidence="10">Amino acid permease</fullName>
    </submittedName>
</protein>
<feature type="transmembrane region" description="Helical" evidence="8">
    <location>
        <begin position="94"/>
        <end position="114"/>
    </location>
</feature>
<feature type="transmembrane region" description="Helical" evidence="8">
    <location>
        <begin position="205"/>
        <end position="226"/>
    </location>
</feature>
<dbReference type="PANTHER" id="PTHR43495">
    <property type="entry name" value="GABA PERMEASE"/>
    <property type="match status" value="1"/>
</dbReference>
<evidence type="ECO:0000256" key="5">
    <source>
        <dbReference type="ARBA" id="ARBA00022970"/>
    </source>
</evidence>
<dbReference type="FunFam" id="1.20.1740.10:FF:000001">
    <property type="entry name" value="Amino acid permease"/>
    <property type="match status" value="1"/>
</dbReference>
<feature type="transmembrane region" description="Helical" evidence="8">
    <location>
        <begin position="369"/>
        <end position="392"/>
    </location>
</feature>
<dbReference type="AlphaFoldDB" id="A0A2U1T9K3"/>
<comment type="caution">
    <text evidence="10">The sequence shown here is derived from an EMBL/GenBank/DDBJ whole genome shotgun (WGS) entry which is preliminary data.</text>
</comment>
<evidence type="ECO:0000256" key="6">
    <source>
        <dbReference type="ARBA" id="ARBA00022989"/>
    </source>
</evidence>
<dbReference type="RefSeq" id="WP_108431780.1">
    <property type="nucleotide sequence ID" value="NZ_CP026947.1"/>
</dbReference>
<dbReference type="GO" id="GO:0055085">
    <property type="term" value="P:transmembrane transport"/>
    <property type="evidence" value="ECO:0007669"/>
    <property type="project" value="InterPro"/>
</dbReference>
<evidence type="ECO:0000256" key="4">
    <source>
        <dbReference type="ARBA" id="ARBA00022692"/>
    </source>
</evidence>
<comment type="subcellular location">
    <subcellularLocation>
        <location evidence="1">Membrane</location>
        <topology evidence="1">Multi-pass membrane protein</topology>
    </subcellularLocation>
</comment>
<keyword evidence="11" id="KW-1185">Reference proteome</keyword>
<evidence type="ECO:0000256" key="2">
    <source>
        <dbReference type="ARBA" id="ARBA00008583"/>
    </source>
</evidence>
<feature type="transmembrane region" description="Helical" evidence="8">
    <location>
        <begin position="247"/>
        <end position="268"/>
    </location>
</feature>
<dbReference type="OrthoDB" id="5297508at2"/>
<dbReference type="GO" id="GO:0016020">
    <property type="term" value="C:membrane"/>
    <property type="evidence" value="ECO:0007669"/>
    <property type="project" value="UniProtKB-SubCell"/>
</dbReference>
<name>A0A2U1T9K3_9CORY</name>
<dbReference type="Pfam" id="PF00324">
    <property type="entry name" value="AA_permease"/>
    <property type="match status" value="1"/>
</dbReference>
<comment type="similarity">
    <text evidence="2">Belongs to the amino acid-polyamine-organocation (APC) superfamily. Amino acid transporter (AAT) (TC 2.A.3.1) family.</text>
</comment>
<accession>A0A2U1T9K3</accession>
<dbReference type="Proteomes" id="UP000244989">
    <property type="component" value="Unassembled WGS sequence"/>
</dbReference>
<keyword evidence="3" id="KW-0813">Transport</keyword>
<evidence type="ECO:0000256" key="1">
    <source>
        <dbReference type="ARBA" id="ARBA00004141"/>
    </source>
</evidence>
<organism evidence="10 11">
    <name type="scientific">Corynebacterium yudongzhengii</name>
    <dbReference type="NCBI Taxonomy" id="2080740"/>
    <lineage>
        <taxon>Bacteria</taxon>
        <taxon>Bacillati</taxon>
        <taxon>Actinomycetota</taxon>
        <taxon>Actinomycetes</taxon>
        <taxon>Mycobacteriales</taxon>
        <taxon>Corynebacteriaceae</taxon>
        <taxon>Corynebacterium</taxon>
    </lineage>
</organism>
<dbReference type="InterPro" id="IPR004841">
    <property type="entry name" value="AA-permease/SLC12A_dom"/>
</dbReference>
<feature type="transmembrane region" description="Helical" evidence="8">
    <location>
        <begin position="134"/>
        <end position="152"/>
    </location>
</feature>
<evidence type="ECO:0000256" key="3">
    <source>
        <dbReference type="ARBA" id="ARBA00022448"/>
    </source>
</evidence>
<evidence type="ECO:0000313" key="10">
    <source>
        <dbReference type="EMBL" id="PWC02669.1"/>
    </source>
</evidence>
<feature type="transmembrane region" description="Helical" evidence="8">
    <location>
        <begin position="342"/>
        <end position="363"/>
    </location>
</feature>
<proteinExistence type="inferred from homology"/>
<reference evidence="11" key="1">
    <citation type="submission" date="2018-04" db="EMBL/GenBank/DDBJ databases">
        <authorList>
            <person name="Liu S."/>
            <person name="Wang Z."/>
            <person name="Li J."/>
        </authorList>
    </citation>
    <scope>NUCLEOTIDE SEQUENCE [LARGE SCALE GENOMIC DNA]</scope>
    <source>
        <strain evidence="11">2189</strain>
    </source>
</reference>
<feature type="domain" description="Amino acid permease/ SLC12A" evidence="9">
    <location>
        <begin position="26"/>
        <end position="453"/>
    </location>
</feature>
<evidence type="ECO:0000259" key="9">
    <source>
        <dbReference type="Pfam" id="PF00324"/>
    </source>
</evidence>
<feature type="transmembrane region" description="Helical" evidence="8">
    <location>
        <begin position="288"/>
        <end position="310"/>
    </location>
</feature>
<dbReference type="Gene3D" id="1.20.1740.10">
    <property type="entry name" value="Amino acid/polyamine transporter I"/>
    <property type="match status" value="1"/>
</dbReference>
<keyword evidence="6 8" id="KW-1133">Transmembrane helix</keyword>
<dbReference type="InterPro" id="IPR004840">
    <property type="entry name" value="Amino_acid_permease_CS"/>
</dbReference>
<keyword evidence="4 8" id="KW-0812">Transmembrane</keyword>
<dbReference type="EMBL" id="QEEZ01000002">
    <property type="protein sequence ID" value="PWC02669.1"/>
    <property type="molecule type" value="Genomic_DNA"/>
</dbReference>
<evidence type="ECO:0000256" key="8">
    <source>
        <dbReference type="SAM" id="Phobius"/>
    </source>
</evidence>